<dbReference type="EMBL" id="CAJVPV010004029">
    <property type="protein sequence ID" value="CAG8565154.1"/>
    <property type="molecule type" value="Genomic_DNA"/>
</dbReference>
<keyword evidence="2" id="KW-1185">Reference proteome</keyword>
<dbReference type="OrthoDB" id="10044727at2759"/>
<dbReference type="Proteomes" id="UP000789342">
    <property type="component" value="Unassembled WGS sequence"/>
</dbReference>
<sequence length="101" mass="11712">MTQESKDKELWSDEVERVTAETFTKGQQTQQEIRNIPITTVCKFAHKLWRYMDVYNKRLEGRVAKWTIVVVSEQGKESVSAAEMPLYQLKKSSFGVKAILD</sequence>
<name>A0A9N9BE19_9GLOM</name>
<proteinExistence type="predicted"/>
<evidence type="ECO:0000313" key="1">
    <source>
        <dbReference type="EMBL" id="CAG8565154.1"/>
    </source>
</evidence>
<dbReference type="AlphaFoldDB" id="A0A9N9BE19"/>
<organism evidence="1 2">
    <name type="scientific">Acaulospora morrowiae</name>
    <dbReference type="NCBI Taxonomy" id="94023"/>
    <lineage>
        <taxon>Eukaryota</taxon>
        <taxon>Fungi</taxon>
        <taxon>Fungi incertae sedis</taxon>
        <taxon>Mucoromycota</taxon>
        <taxon>Glomeromycotina</taxon>
        <taxon>Glomeromycetes</taxon>
        <taxon>Diversisporales</taxon>
        <taxon>Acaulosporaceae</taxon>
        <taxon>Acaulospora</taxon>
    </lineage>
</organism>
<accession>A0A9N9BE19</accession>
<reference evidence="1" key="1">
    <citation type="submission" date="2021-06" db="EMBL/GenBank/DDBJ databases">
        <authorList>
            <person name="Kallberg Y."/>
            <person name="Tangrot J."/>
            <person name="Rosling A."/>
        </authorList>
    </citation>
    <scope>NUCLEOTIDE SEQUENCE</scope>
    <source>
        <strain evidence="1">CL551</strain>
    </source>
</reference>
<evidence type="ECO:0000313" key="2">
    <source>
        <dbReference type="Proteomes" id="UP000789342"/>
    </source>
</evidence>
<comment type="caution">
    <text evidence="1">The sequence shown here is derived from an EMBL/GenBank/DDBJ whole genome shotgun (WGS) entry which is preliminary data.</text>
</comment>
<protein>
    <submittedName>
        <fullName evidence="1">18104_t:CDS:1</fullName>
    </submittedName>
</protein>
<gene>
    <name evidence="1" type="ORF">AMORRO_LOCUS6202</name>
</gene>